<evidence type="ECO:0000256" key="1">
    <source>
        <dbReference type="SAM" id="Phobius"/>
    </source>
</evidence>
<dbReference type="OrthoDB" id="6495537at2759"/>
<protein>
    <submittedName>
        <fullName evidence="2">Uncharacterized protein</fullName>
    </submittedName>
</protein>
<keyword evidence="3" id="KW-1185">Reference proteome</keyword>
<accession>A0A7R9MS11</accession>
<evidence type="ECO:0000313" key="3">
    <source>
        <dbReference type="Proteomes" id="UP000728032"/>
    </source>
</evidence>
<feature type="transmembrane region" description="Helical" evidence="1">
    <location>
        <begin position="21"/>
        <end position="41"/>
    </location>
</feature>
<name>A0A7R9MS11_9ACAR</name>
<organism evidence="2">
    <name type="scientific">Oppiella nova</name>
    <dbReference type="NCBI Taxonomy" id="334625"/>
    <lineage>
        <taxon>Eukaryota</taxon>
        <taxon>Metazoa</taxon>
        <taxon>Ecdysozoa</taxon>
        <taxon>Arthropoda</taxon>
        <taxon>Chelicerata</taxon>
        <taxon>Arachnida</taxon>
        <taxon>Acari</taxon>
        <taxon>Acariformes</taxon>
        <taxon>Sarcoptiformes</taxon>
        <taxon>Oribatida</taxon>
        <taxon>Brachypylina</taxon>
        <taxon>Oppioidea</taxon>
        <taxon>Oppiidae</taxon>
        <taxon>Oppiella</taxon>
    </lineage>
</organism>
<keyword evidence="1" id="KW-0472">Membrane</keyword>
<dbReference type="AlphaFoldDB" id="A0A7R9MS11"/>
<gene>
    <name evidence="2" type="ORF">ONB1V03_LOCUS20730</name>
</gene>
<proteinExistence type="predicted"/>
<reference evidence="2" key="1">
    <citation type="submission" date="2020-11" db="EMBL/GenBank/DDBJ databases">
        <authorList>
            <person name="Tran Van P."/>
        </authorList>
    </citation>
    <scope>NUCLEOTIDE SEQUENCE</scope>
</reference>
<keyword evidence="1" id="KW-1133">Transmembrane helix</keyword>
<dbReference type="EMBL" id="OC951446">
    <property type="protein sequence ID" value="CAD7664172.1"/>
    <property type="molecule type" value="Genomic_DNA"/>
</dbReference>
<feature type="non-terminal residue" evidence="2">
    <location>
        <position position="1"/>
    </location>
</feature>
<dbReference type="EMBL" id="CAJPVJ010036621">
    <property type="protein sequence ID" value="CAG2181309.1"/>
    <property type="molecule type" value="Genomic_DNA"/>
</dbReference>
<sequence>MASVVLLVGLCVDNRKMLIPWMVVVSITTGLDVILCCFLINDKETVLDSFIWILLGSDVSVCLLNIYCVLCV</sequence>
<feature type="transmembrane region" description="Helical" evidence="1">
    <location>
        <begin position="47"/>
        <end position="70"/>
    </location>
</feature>
<dbReference type="Proteomes" id="UP000728032">
    <property type="component" value="Unassembled WGS sequence"/>
</dbReference>
<keyword evidence="1" id="KW-0812">Transmembrane</keyword>
<evidence type="ECO:0000313" key="2">
    <source>
        <dbReference type="EMBL" id="CAD7664172.1"/>
    </source>
</evidence>